<accession>A0A5J5AK34</accession>
<proteinExistence type="inferred from homology"/>
<dbReference type="OrthoDB" id="1885109at2759"/>
<evidence type="ECO:0000313" key="4">
    <source>
        <dbReference type="EMBL" id="KAA8530664.1"/>
    </source>
</evidence>
<evidence type="ECO:0000256" key="1">
    <source>
        <dbReference type="ARBA" id="ARBA00010820"/>
    </source>
</evidence>
<name>A0A5J5AK34_9ASTE</name>
<dbReference type="AlphaFoldDB" id="A0A5J5AK34"/>
<dbReference type="InterPro" id="IPR007592">
    <property type="entry name" value="GEBP"/>
</dbReference>
<reference evidence="4 5" key="1">
    <citation type="submission" date="2019-09" db="EMBL/GenBank/DDBJ databases">
        <title>A chromosome-level genome assembly of the Chinese tupelo Nyssa sinensis.</title>
        <authorList>
            <person name="Yang X."/>
            <person name="Kang M."/>
            <person name="Yang Y."/>
            <person name="Xiong H."/>
            <person name="Wang M."/>
            <person name="Zhang Z."/>
            <person name="Wang Z."/>
            <person name="Wu H."/>
            <person name="Ma T."/>
            <person name="Liu J."/>
            <person name="Xi Z."/>
        </authorList>
    </citation>
    <scope>NUCLEOTIDE SEQUENCE [LARGE SCALE GENOMIC DNA]</scope>
    <source>
        <strain evidence="4">J267</strain>
        <tissue evidence="4">Leaf</tissue>
    </source>
</reference>
<dbReference type="EMBL" id="CM018043">
    <property type="protein sequence ID" value="KAA8530664.1"/>
    <property type="molecule type" value="Genomic_DNA"/>
</dbReference>
<keyword evidence="5" id="KW-1185">Reference proteome</keyword>
<evidence type="ECO:0000313" key="5">
    <source>
        <dbReference type="Proteomes" id="UP000325577"/>
    </source>
</evidence>
<evidence type="ECO:0000259" key="3">
    <source>
        <dbReference type="Pfam" id="PF04504"/>
    </source>
</evidence>
<comment type="similarity">
    <text evidence="1">Belongs to the GeBP family.</text>
</comment>
<dbReference type="PANTHER" id="PTHR31662">
    <property type="entry name" value="BNAANNG10740D PROTEIN-RELATED"/>
    <property type="match status" value="1"/>
</dbReference>
<gene>
    <name evidence="4" type="ORF">F0562_005402</name>
</gene>
<dbReference type="GO" id="GO:0005634">
    <property type="term" value="C:nucleus"/>
    <property type="evidence" value="ECO:0007669"/>
    <property type="project" value="TreeGrafter"/>
</dbReference>
<dbReference type="Proteomes" id="UP000325577">
    <property type="component" value="Linkage Group LG2"/>
</dbReference>
<dbReference type="PANTHER" id="PTHR31662:SF8">
    <property type="entry name" value="EXPRESSED PROTEIN"/>
    <property type="match status" value="1"/>
</dbReference>
<protein>
    <recommendedName>
        <fullName evidence="3">Glabrous enhancer-binding protein-like DBD domain-containing protein</fullName>
    </recommendedName>
</protein>
<evidence type="ECO:0000256" key="2">
    <source>
        <dbReference type="SAM" id="MobiDB-lite"/>
    </source>
</evidence>
<organism evidence="4 5">
    <name type="scientific">Nyssa sinensis</name>
    <dbReference type="NCBI Taxonomy" id="561372"/>
    <lineage>
        <taxon>Eukaryota</taxon>
        <taxon>Viridiplantae</taxon>
        <taxon>Streptophyta</taxon>
        <taxon>Embryophyta</taxon>
        <taxon>Tracheophyta</taxon>
        <taxon>Spermatophyta</taxon>
        <taxon>Magnoliopsida</taxon>
        <taxon>eudicotyledons</taxon>
        <taxon>Gunneridae</taxon>
        <taxon>Pentapetalae</taxon>
        <taxon>asterids</taxon>
        <taxon>Cornales</taxon>
        <taxon>Nyssaceae</taxon>
        <taxon>Nyssa</taxon>
    </lineage>
</organism>
<dbReference type="InterPro" id="IPR053932">
    <property type="entry name" value="GeBP-like_DBD"/>
</dbReference>
<feature type="domain" description="Glabrous enhancer-binding protein-like DBD" evidence="3">
    <location>
        <begin position="13"/>
        <end position="63"/>
    </location>
</feature>
<dbReference type="GO" id="GO:0006355">
    <property type="term" value="P:regulation of DNA-templated transcription"/>
    <property type="evidence" value="ECO:0007669"/>
    <property type="project" value="InterPro"/>
</dbReference>
<dbReference type="Pfam" id="PF04504">
    <property type="entry name" value="GeBP-like_DBD"/>
    <property type="match status" value="1"/>
</dbReference>
<feature type="region of interest" description="Disordered" evidence="2">
    <location>
        <begin position="116"/>
        <end position="137"/>
    </location>
</feature>
<sequence>MSSTPDSPIPCRNQYTKSQLSEKLRRLRKKFRVISSRLARGLDKALLSPHDRSLFELSKQLWDPGFLSASPFGVNNKPKKSNLVGVKVSFSPTLPPDSVSEQTTIHELNEHSVLNYVDNDKDDDDDIGGAGFDGDGDGDVKLSEVNIEFDGGIPEEEFSIPNGSSCESDSVFGLGHVAGKTVLDVFDQSLKEVRLVLVHQGLLYPDHGSIQAVSSEENKVENFEKRWREQRVAELDVLARRLSYEGLLKVFVPSGVLLFSGCCGAVSDKLQVVI</sequence>